<dbReference type="SUPFAM" id="SSF57196">
    <property type="entry name" value="EGF/Laminin"/>
    <property type="match status" value="1"/>
</dbReference>
<gene>
    <name evidence="9" type="primary">LOC101168761</name>
</gene>
<evidence type="ECO:0000256" key="4">
    <source>
        <dbReference type="PROSITE-ProRule" id="PRU00076"/>
    </source>
</evidence>
<dbReference type="AlphaFoldDB" id="A0A3B3HCG7"/>
<dbReference type="CDD" id="cd00054">
    <property type="entry name" value="EGF_CA"/>
    <property type="match status" value="1"/>
</dbReference>
<dbReference type="SMART" id="SM00179">
    <property type="entry name" value="EGF_CA"/>
    <property type="match status" value="1"/>
</dbReference>
<dbReference type="SMART" id="SM00060">
    <property type="entry name" value="FN3"/>
    <property type="match status" value="4"/>
</dbReference>
<dbReference type="InterPro" id="IPR036116">
    <property type="entry name" value="FN3_sf"/>
</dbReference>
<dbReference type="InterPro" id="IPR000152">
    <property type="entry name" value="EGF-type_Asp/Asn_hydroxyl_site"/>
</dbReference>
<keyword evidence="3" id="KW-1015">Disulfide bond</keyword>
<reference evidence="9" key="2">
    <citation type="submission" date="2025-08" db="UniProtKB">
        <authorList>
            <consortium name="Ensembl"/>
        </authorList>
    </citation>
    <scope>IDENTIFICATION</scope>
    <source>
        <strain evidence="9">Hd-rR</strain>
    </source>
</reference>
<evidence type="ECO:0000256" key="5">
    <source>
        <dbReference type="SAM" id="Phobius"/>
    </source>
</evidence>
<dbReference type="InterPro" id="IPR013783">
    <property type="entry name" value="Ig-like_fold"/>
</dbReference>
<keyword evidence="1 4" id="KW-0245">EGF-like domain</keyword>
<dbReference type="PANTHER" id="PTHR14002">
    <property type="entry name" value="ENDOGLIN/TGF-BETA RECEPTOR TYPE III"/>
    <property type="match status" value="1"/>
</dbReference>
<comment type="caution">
    <text evidence="4">Lacks conserved residue(s) required for the propagation of feature annotation.</text>
</comment>
<dbReference type="PROSITE" id="PS00010">
    <property type="entry name" value="ASX_HYDROXYL"/>
    <property type="match status" value="1"/>
</dbReference>
<dbReference type="InterPro" id="IPR055355">
    <property type="entry name" value="ZP-C"/>
</dbReference>
<dbReference type="Pfam" id="PF07645">
    <property type="entry name" value="EGF_CA"/>
    <property type="match status" value="1"/>
</dbReference>
<dbReference type="Gene3D" id="2.10.25.10">
    <property type="entry name" value="Laminin"/>
    <property type="match status" value="1"/>
</dbReference>
<dbReference type="PANTHER" id="PTHR14002:SF60">
    <property type="entry name" value="ZP DOMAIN-CONTAINING PROTEIN"/>
    <property type="match status" value="1"/>
</dbReference>
<dbReference type="InterPro" id="IPR001881">
    <property type="entry name" value="EGF-like_Ca-bd_dom"/>
</dbReference>
<organism evidence="9 10">
    <name type="scientific">Oryzias latipes</name>
    <name type="common">Japanese rice fish</name>
    <name type="synonym">Japanese killifish</name>
    <dbReference type="NCBI Taxonomy" id="8090"/>
    <lineage>
        <taxon>Eukaryota</taxon>
        <taxon>Metazoa</taxon>
        <taxon>Chordata</taxon>
        <taxon>Craniata</taxon>
        <taxon>Vertebrata</taxon>
        <taxon>Euteleostomi</taxon>
        <taxon>Actinopterygii</taxon>
        <taxon>Neopterygii</taxon>
        <taxon>Teleostei</taxon>
        <taxon>Neoteleostei</taxon>
        <taxon>Acanthomorphata</taxon>
        <taxon>Ovalentaria</taxon>
        <taxon>Atherinomorphae</taxon>
        <taxon>Beloniformes</taxon>
        <taxon>Adrianichthyidae</taxon>
        <taxon>Oryziinae</taxon>
        <taxon>Oryzias</taxon>
    </lineage>
</organism>
<feature type="domain" description="ZP" evidence="8">
    <location>
        <begin position="713"/>
        <end position="967"/>
    </location>
</feature>
<dbReference type="InterPro" id="IPR000742">
    <property type="entry name" value="EGF"/>
</dbReference>
<dbReference type="PROSITE" id="PS51034">
    <property type="entry name" value="ZP_2"/>
    <property type="match status" value="1"/>
</dbReference>
<reference evidence="9 10" key="1">
    <citation type="journal article" date="2007" name="Nature">
        <title>The medaka draft genome and insights into vertebrate genome evolution.</title>
        <authorList>
            <person name="Kasahara M."/>
            <person name="Naruse K."/>
            <person name="Sasaki S."/>
            <person name="Nakatani Y."/>
            <person name="Qu W."/>
            <person name="Ahsan B."/>
            <person name="Yamada T."/>
            <person name="Nagayasu Y."/>
            <person name="Doi K."/>
            <person name="Kasai Y."/>
            <person name="Jindo T."/>
            <person name="Kobayashi D."/>
            <person name="Shimada A."/>
            <person name="Toyoda A."/>
            <person name="Kuroki Y."/>
            <person name="Fujiyama A."/>
            <person name="Sasaki T."/>
            <person name="Shimizu A."/>
            <person name="Asakawa S."/>
            <person name="Shimizu N."/>
            <person name="Hashimoto S."/>
            <person name="Yang J."/>
            <person name="Lee Y."/>
            <person name="Matsushima K."/>
            <person name="Sugano S."/>
            <person name="Sakaizumi M."/>
            <person name="Narita T."/>
            <person name="Ohishi K."/>
            <person name="Haga S."/>
            <person name="Ohta F."/>
            <person name="Nomoto H."/>
            <person name="Nogata K."/>
            <person name="Morishita T."/>
            <person name="Endo T."/>
            <person name="Shin-I T."/>
            <person name="Takeda H."/>
            <person name="Morishita S."/>
            <person name="Kohara Y."/>
        </authorList>
    </citation>
    <scope>NUCLEOTIDE SEQUENCE [LARGE SCALE GENOMIC DNA]</scope>
    <source>
        <strain evidence="9 10">Hd-rR</strain>
    </source>
</reference>
<reference evidence="9" key="3">
    <citation type="submission" date="2025-09" db="UniProtKB">
        <authorList>
            <consortium name="Ensembl"/>
        </authorList>
    </citation>
    <scope>IDENTIFICATION</scope>
    <source>
        <strain evidence="9">Hd-rR</strain>
    </source>
</reference>
<evidence type="ECO:0000313" key="9">
    <source>
        <dbReference type="Ensembl" id="ENSORLP00000029527.1"/>
    </source>
</evidence>
<evidence type="ECO:0000256" key="2">
    <source>
        <dbReference type="ARBA" id="ARBA00022729"/>
    </source>
</evidence>
<dbReference type="GeneTree" id="ENSGT00940000163632"/>
<evidence type="ECO:0000259" key="7">
    <source>
        <dbReference type="PROSITE" id="PS50853"/>
    </source>
</evidence>
<evidence type="ECO:0000259" key="8">
    <source>
        <dbReference type="PROSITE" id="PS51034"/>
    </source>
</evidence>
<dbReference type="InParanoid" id="A0A3B3HCG7"/>
<dbReference type="PROSITE" id="PS50026">
    <property type="entry name" value="EGF_3"/>
    <property type="match status" value="1"/>
</dbReference>
<evidence type="ECO:0000259" key="6">
    <source>
        <dbReference type="PROSITE" id="PS50026"/>
    </source>
</evidence>
<dbReference type="InterPro" id="IPR003961">
    <property type="entry name" value="FN3_dom"/>
</dbReference>
<dbReference type="InterPro" id="IPR042235">
    <property type="entry name" value="ZP-C_dom"/>
</dbReference>
<dbReference type="Proteomes" id="UP000001038">
    <property type="component" value="Chromosome 23"/>
</dbReference>
<evidence type="ECO:0000313" key="10">
    <source>
        <dbReference type="Proteomes" id="UP000001038"/>
    </source>
</evidence>
<sequence>MCLFHSYSPDLATLGEDHWSLLCSLTDRNSLEYSLVFFILVPHSFGRCFDMSFSLCWMGENDALQRQNRDLFFNGTSLKSITKAGKVSSLKLFPLVENKLTFQYGGSNLRWTITVSPRTKTVKITGRQKPSEHPTNATKDFLALLNPAEVFVCENGTTFFHQDENFFLAIGHTLRFPLKLEGRSPTMFLVSWMEMDPSVLNIYSLTVYHRELGSYNVFTEETTERNHHRFSALDPCSHYLVCVETADSHSFTCLSAITDPDVPKDFEVTTWNSSCISLSWDCPVNMKYSLFLLTVFYLNGTDHIWDEVSLWLRDDTFEFTLSDLQPCSRVKFGLQTVCQAGLETGYSKIVLNEGNSGHSNIDALLQTSFGPDNYTLSWEVGNISFISMFRVYHQGELQGTTLLTSYTVGGLLPCYKYQAKVEALCGENVLMNAKTVEAHTGSRGVSGLRYRSNDSTVVWTPSTLQQTAVAYIYKLSLENGPVIQSSRLFDTKLPLPQLEEGKSYVLDVWEECGGRWESEHSHLCFKGSNSSFEIHVRAAEFTEDPELALDYDRMGLVMVVPWTLPKDLEEELRIKLAQIFTKKMQELLTDFAQPVQVELESFEAADDPHTEIWFQSFDASRPEKVFLPVSDQLHHIESLNDPNITVKNGVIYWDAPDLCASSEHHFCPPHSLCINTLGSFSCVCRQGYHDVSSVTLPAAALRPVCKEGGFFSQCLEKSMIGGIAKAYLTSHASGKVQVKLNDGRCSVNETEKLFFFHIPRKSSQCGSEKQVNRTHITLQNTLSITLVKGQTISRRDLKVIWKCVYPRHYVSNARVASDTLWLSSIYLVEFNSSLSLGLSLVLFRDSSFTRSYEETVSLSFEDTLFFQVSLQTNSTFASDVLLQVESCWATESPNPQDEVQALLLLDSCPADDTFLWMSVNGDSQISRFSIQMFSMPKRLHIYFHCLANICGPDEDCTKSCTSEVRSKRSVRTEGRNKKLAAVVSAGPLVVDMRVKSVQPSVWSEHMTAVFIVASSISLLGLTVLSLSAAKAIMTYFEQQQQ</sequence>
<keyword evidence="5" id="KW-0472">Membrane</keyword>
<evidence type="ECO:0008006" key="11">
    <source>
        <dbReference type="Google" id="ProtNLM"/>
    </source>
</evidence>
<keyword evidence="2" id="KW-0732">Signal</keyword>
<evidence type="ECO:0000256" key="1">
    <source>
        <dbReference type="ARBA" id="ARBA00022536"/>
    </source>
</evidence>
<dbReference type="Gene3D" id="2.60.40.10">
    <property type="entry name" value="Immunoglobulins"/>
    <property type="match status" value="1"/>
</dbReference>
<name>A0A3B3HCG7_ORYLA</name>
<evidence type="ECO:0000256" key="3">
    <source>
        <dbReference type="ARBA" id="ARBA00023157"/>
    </source>
</evidence>
<dbReference type="Ensembl" id="ENSORLT00000029669.1">
    <property type="protein sequence ID" value="ENSORLP00000029527.1"/>
    <property type="gene ID" value="ENSORLG00000023043.1"/>
</dbReference>
<dbReference type="Bgee" id="ENSORLG00000023043">
    <property type="expression patterns" value="Expressed in ovary and 10 other cell types or tissues"/>
</dbReference>
<proteinExistence type="predicted"/>
<keyword evidence="10" id="KW-1185">Reference proteome</keyword>
<feature type="domain" description="Fibronectin type-III" evidence="7">
    <location>
        <begin position="262"/>
        <end position="359"/>
    </location>
</feature>
<dbReference type="InterPro" id="IPR001507">
    <property type="entry name" value="ZP_dom"/>
</dbReference>
<dbReference type="GO" id="GO:0009986">
    <property type="term" value="C:cell surface"/>
    <property type="evidence" value="ECO:0000318"/>
    <property type="project" value="GO_Central"/>
</dbReference>
<dbReference type="Gene3D" id="2.60.40.4100">
    <property type="entry name" value="Zona pellucida, ZP-C domain"/>
    <property type="match status" value="1"/>
</dbReference>
<dbReference type="InterPro" id="IPR049883">
    <property type="entry name" value="NOTCH1_EGF-like"/>
</dbReference>
<keyword evidence="5" id="KW-0812">Transmembrane</keyword>
<dbReference type="PROSITE" id="PS50853">
    <property type="entry name" value="FN3"/>
    <property type="match status" value="1"/>
</dbReference>
<accession>A0A3B3HCG7</accession>
<feature type="domain" description="EGF-like" evidence="6">
    <location>
        <begin position="655"/>
        <end position="694"/>
    </location>
</feature>
<dbReference type="STRING" id="8090.ENSORLP00000029527"/>
<dbReference type="GO" id="GO:0005615">
    <property type="term" value="C:extracellular space"/>
    <property type="evidence" value="ECO:0000318"/>
    <property type="project" value="GO_Central"/>
</dbReference>
<dbReference type="CDD" id="cd00063">
    <property type="entry name" value="FN3"/>
    <property type="match status" value="1"/>
</dbReference>
<dbReference type="SMART" id="SM00241">
    <property type="entry name" value="ZP"/>
    <property type="match status" value="1"/>
</dbReference>
<feature type="transmembrane region" description="Helical" evidence="5">
    <location>
        <begin position="1008"/>
        <end position="1029"/>
    </location>
</feature>
<dbReference type="SUPFAM" id="SSF49265">
    <property type="entry name" value="Fibronectin type III"/>
    <property type="match status" value="1"/>
</dbReference>
<protein>
    <recommendedName>
        <fullName evidence="11">ZP domain-containing protein</fullName>
    </recommendedName>
</protein>
<dbReference type="GO" id="GO:0005509">
    <property type="term" value="F:calcium ion binding"/>
    <property type="evidence" value="ECO:0007669"/>
    <property type="project" value="InterPro"/>
</dbReference>
<keyword evidence="5" id="KW-1133">Transmembrane helix</keyword>
<dbReference type="Gene3D" id="2.60.40.3210">
    <property type="entry name" value="Zona pellucida, ZP-N domain"/>
    <property type="match status" value="1"/>
</dbReference>
<dbReference type="Pfam" id="PF00100">
    <property type="entry name" value="Zona_pellucida"/>
    <property type="match status" value="1"/>
</dbReference>